<dbReference type="GO" id="GO:0034727">
    <property type="term" value="P:piecemeal microautophagy of the nucleus"/>
    <property type="evidence" value="ECO:0000318"/>
    <property type="project" value="GO_Central"/>
</dbReference>
<dbReference type="GeneID" id="104599874"/>
<feature type="region of interest" description="Disordered" evidence="2">
    <location>
        <begin position="340"/>
        <end position="365"/>
    </location>
</feature>
<evidence type="ECO:0000256" key="1">
    <source>
        <dbReference type="ARBA" id="ARBA00023006"/>
    </source>
</evidence>
<dbReference type="OrthoDB" id="70161at2759"/>
<dbReference type="PANTHER" id="PTHR13430:SF15">
    <property type="entry name" value="AUTOPHAGY-RELATED PROTEIN 13B"/>
    <property type="match status" value="1"/>
</dbReference>
<dbReference type="GO" id="GO:0005776">
    <property type="term" value="C:autophagosome"/>
    <property type="evidence" value="ECO:0000318"/>
    <property type="project" value="GO_Central"/>
</dbReference>
<dbReference type="FunCoup" id="A0A1U8A1N8">
    <property type="interactions" value="46"/>
</dbReference>
<gene>
    <name evidence="5" type="primary">LOC104599874</name>
</gene>
<dbReference type="PANTHER" id="PTHR13430">
    <property type="match status" value="1"/>
</dbReference>
<sequence>MASSQSNCHSESEKIEQIINEFFTKSLHIILESRSPSISSRYCSGKQALLSPSSSPSSSSTVKPRDKWFNLALRACPSALENIDLRRQSNLEPMVVDVILVQRPMGWDPIRCSPMRCLTRNHSFKERLPYCRNPGQEEFGSEGKRERIIERWIVQYESRMNKDSSAWSKRAGSTSTHSLYKKSIILLRSLYLTLRLLPAYKLFKELSSSGQFHTFSLEQSVRSFVEPFTRTEEADMQQLGFMPIDTNGGRLCTSVLYYPTLLDINSEPSIPISPKLIPDYVGNPTTNPLKRFSSLPSAGLVSQGSPSSSPCSRRHSWSCDHYGASASSLLPSPTNSGSCVIPSGVSTNHHQPANPSHHSSNTSLVVHKKNRSFKEYLSSSTLSLSPPSPPTNVPDVYQLKALLPRESAPAGVPAVKIVENTLSDSHMLPLSPSSKGTMPGCSQIDNVKTPVRSGDIQTCITALKKVYSGRSSRLSFQDEFNGSDFSCPFAVDDNDNAIMGPHTRSESFDGKRLLSELLEPGELPIRKSQEAILGSLVNMLKTAPSLHRHPTSFKLQHVPKPQNQRKSTRNAKETSNLEVREVQNAASCPGFTPSRLLVSKTAADALKELQSYREIKELLLRQGIRSLTLANDAPGAQPVSRGAKGF</sequence>
<dbReference type="InterPro" id="IPR040182">
    <property type="entry name" value="ATG13"/>
</dbReference>
<dbReference type="Proteomes" id="UP000189703">
    <property type="component" value="Unplaced"/>
</dbReference>
<dbReference type="InterPro" id="IPR036570">
    <property type="entry name" value="HORMA_dom_sf"/>
</dbReference>
<dbReference type="GO" id="GO:0034497">
    <property type="term" value="P:protein localization to phagophore assembly site"/>
    <property type="evidence" value="ECO:0000318"/>
    <property type="project" value="GO_Central"/>
</dbReference>
<feature type="domain" description="Autophagy-related protein 13 N-terminal" evidence="3">
    <location>
        <begin position="19"/>
        <end position="257"/>
    </location>
</feature>
<dbReference type="Gene3D" id="3.30.900.10">
    <property type="entry name" value="HORMA domain"/>
    <property type="match status" value="1"/>
</dbReference>
<dbReference type="GO" id="GO:0005829">
    <property type="term" value="C:cytosol"/>
    <property type="evidence" value="ECO:0000318"/>
    <property type="project" value="GO_Central"/>
</dbReference>
<protein>
    <submittedName>
        <fullName evidence="5">Autophagy-related protein 13b-like isoform X1</fullName>
    </submittedName>
</protein>
<dbReference type="STRING" id="4432.A0A1U8A1N8"/>
<keyword evidence="4" id="KW-1185">Reference proteome</keyword>
<proteinExistence type="predicted"/>
<dbReference type="AlphaFoldDB" id="A0A1U8A1N8"/>
<dbReference type="InParanoid" id="A0A1U8A1N8"/>
<name>A0A1U8A1N8_NELNU</name>
<evidence type="ECO:0000313" key="4">
    <source>
        <dbReference type="Proteomes" id="UP000189703"/>
    </source>
</evidence>
<dbReference type="KEGG" id="nnu:104599874"/>
<dbReference type="Pfam" id="PF10033">
    <property type="entry name" value="ATG13"/>
    <property type="match status" value="1"/>
</dbReference>
<dbReference type="RefSeq" id="XP_010260919.1">
    <property type="nucleotide sequence ID" value="XM_010262617.2"/>
</dbReference>
<feature type="compositionally biased region" description="Polar residues" evidence="2">
    <location>
        <begin position="340"/>
        <end position="364"/>
    </location>
</feature>
<keyword evidence="1" id="KW-0072">Autophagy</keyword>
<dbReference type="InterPro" id="IPR018731">
    <property type="entry name" value="Atg13_N"/>
</dbReference>
<accession>A0A1U8A1N8</accession>
<dbReference type="GO" id="GO:0000407">
    <property type="term" value="C:phagophore assembly site"/>
    <property type="evidence" value="ECO:0000318"/>
    <property type="project" value="GO_Central"/>
</dbReference>
<dbReference type="GO" id="GO:0019887">
    <property type="term" value="F:protein kinase regulator activity"/>
    <property type="evidence" value="ECO:0000318"/>
    <property type="project" value="GO_Central"/>
</dbReference>
<reference evidence="5" key="1">
    <citation type="submission" date="2025-08" db="UniProtKB">
        <authorList>
            <consortium name="RefSeq"/>
        </authorList>
    </citation>
    <scope>IDENTIFICATION</scope>
</reference>
<evidence type="ECO:0000259" key="3">
    <source>
        <dbReference type="Pfam" id="PF10033"/>
    </source>
</evidence>
<dbReference type="GO" id="GO:1990316">
    <property type="term" value="C:Atg1/ULK1 kinase complex"/>
    <property type="evidence" value="ECO:0000318"/>
    <property type="project" value="GO_Central"/>
</dbReference>
<dbReference type="OMA" id="GYDEYWP"/>
<evidence type="ECO:0000256" key="2">
    <source>
        <dbReference type="SAM" id="MobiDB-lite"/>
    </source>
</evidence>
<organism evidence="4 5">
    <name type="scientific">Nelumbo nucifera</name>
    <name type="common">Sacred lotus</name>
    <dbReference type="NCBI Taxonomy" id="4432"/>
    <lineage>
        <taxon>Eukaryota</taxon>
        <taxon>Viridiplantae</taxon>
        <taxon>Streptophyta</taxon>
        <taxon>Embryophyta</taxon>
        <taxon>Tracheophyta</taxon>
        <taxon>Spermatophyta</taxon>
        <taxon>Magnoliopsida</taxon>
        <taxon>Proteales</taxon>
        <taxon>Nelumbonaceae</taxon>
        <taxon>Nelumbo</taxon>
    </lineage>
</organism>
<dbReference type="eggNOG" id="KOG4573">
    <property type="taxonomic scope" value="Eukaryota"/>
</dbReference>
<dbReference type="GO" id="GO:0000423">
    <property type="term" value="P:mitophagy"/>
    <property type="evidence" value="ECO:0000318"/>
    <property type="project" value="GO_Central"/>
</dbReference>
<evidence type="ECO:0000313" key="5">
    <source>
        <dbReference type="RefSeq" id="XP_010260919.1"/>
    </source>
</evidence>